<feature type="compositionally biased region" description="Basic and acidic residues" evidence="8">
    <location>
        <begin position="166"/>
        <end position="179"/>
    </location>
</feature>
<comment type="caution">
    <text evidence="10">The sequence shown here is derived from an EMBL/GenBank/DDBJ whole genome shotgun (WGS) entry which is preliminary data.</text>
</comment>
<dbReference type="InterPro" id="IPR036188">
    <property type="entry name" value="FAD/NAD-bd_sf"/>
</dbReference>
<evidence type="ECO:0000256" key="8">
    <source>
        <dbReference type="SAM" id="MobiDB-lite"/>
    </source>
</evidence>
<dbReference type="Pfam" id="PF01593">
    <property type="entry name" value="Amino_oxidase"/>
    <property type="match status" value="1"/>
</dbReference>
<dbReference type="InterPro" id="IPR001613">
    <property type="entry name" value="Flavin_amine_oxidase"/>
</dbReference>
<feature type="domain" description="RanBP2-type" evidence="9">
    <location>
        <begin position="15"/>
        <end position="44"/>
    </location>
</feature>
<dbReference type="SUPFAM" id="SSF51905">
    <property type="entry name" value="FAD/NAD(P)-binding domain"/>
    <property type="match status" value="1"/>
</dbReference>
<organism evidence="10 11">
    <name type="scientific">Durusdinium trenchii</name>
    <dbReference type="NCBI Taxonomy" id="1381693"/>
    <lineage>
        <taxon>Eukaryota</taxon>
        <taxon>Sar</taxon>
        <taxon>Alveolata</taxon>
        <taxon>Dinophyceae</taxon>
        <taxon>Suessiales</taxon>
        <taxon>Symbiodiniaceae</taxon>
        <taxon>Durusdinium</taxon>
    </lineage>
</organism>
<dbReference type="InterPro" id="IPR001876">
    <property type="entry name" value="Znf_RanBP2"/>
</dbReference>
<comment type="cofactor">
    <cofactor evidence="1 7">
        <name>FAD</name>
        <dbReference type="ChEBI" id="CHEBI:57692"/>
    </cofactor>
</comment>
<protein>
    <recommendedName>
        <fullName evidence="7">Amine oxidase</fullName>
        <ecNumber evidence="7">1.4.3.-</ecNumber>
    </recommendedName>
</protein>
<dbReference type="EMBL" id="CAXAMM010041151">
    <property type="protein sequence ID" value="CAK9097641.1"/>
    <property type="molecule type" value="Genomic_DNA"/>
</dbReference>
<evidence type="ECO:0000256" key="2">
    <source>
        <dbReference type="ARBA" id="ARBA00022723"/>
    </source>
</evidence>
<dbReference type="Proteomes" id="UP001642464">
    <property type="component" value="Unassembled WGS sequence"/>
</dbReference>
<evidence type="ECO:0000256" key="5">
    <source>
        <dbReference type="ARBA" id="ARBA00023002"/>
    </source>
</evidence>
<evidence type="ECO:0000313" key="10">
    <source>
        <dbReference type="EMBL" id="CAK9097641.1"/>
    </source>
</evidence>
<proteinExistence type="inferred from homology"/>
<dbReference type="SMART" id="SM00547">
    <property type="entry name" value="ZnF_RBZ"/>
    <property type="match status" value="2"/>
</dbReference>
<dbReference type="SUPFAM" id="SSF54373">
    <property type="entry name" value="FAD-linked reductases, C-terminal domain"/>
    <property type="match status" value="1"/>
</dbReference>
<dbReference type="PROSITE" id="PS50199">
    <property type="entry name" value="ZF_RANBP2_2"/>
    <property type="match status" value="2"/>
</dbReference>
<comment type="similarity">
    <text evidence="7">Belongs to the flavin monoamine oxidase family.</text>
</comment>
<evidence type="ECO:0000256" key="7">
    <source>
        <dbReference type="RuleBase" id="RU362067"/>
    </source>
</evidence>
<keyword evidence="3 6" id="KW-0863">Zinc-finger</keyword>
<feature type="domain" description="RanBP2-type" evidence="9">
    <location>
        <begin position="66"/>
        <end position="95"/>
    </location>
</feature>
<keyword evidence="4" id="KW-0862">Zinc</keyword>
<sequence>MAVTTLALAGPNARNPGDWPCQFCKKVQFGRDLTCKDCGARRPVACTYGTPLPAAEENPLQSPTGQPGDWTCPKCKTTCFARNPVCGRCNCPKPETVEEYNLLAQAAVGLLPGHRGSARGYVPPTVELKADSSSPWARQWTAGPVNGMFIGETNLPGWLTGAAATDRNDKDSSESESAKAKKRKLEAQGKAVAKAEAKKRPKIKKKYSGLSKEEIAKKKAEEEEEKRRQMRERRKDRVDVIVVGAGLAGLACALRLKDQGLRPVILEARALVGGRASRGGADWVHGQHVATWRYLKRFNMQMDGSSNGWDSNLPGGPECWIYVDGELRGPDRVFSEPNRLFFQKFDELIEKWIQDGREDVSMSQLGEQAFDVTPTVDERLLMEGMMAEWHAADLADVGVYEDDLYSERIQELAKSRPSILQDDGDEGHWRILGGHQGLAEKMSKGLDVRFTTLVDEIRWSGSKVRVKTRPANSTSAPNGSHVFAARFAVVTVPLACVNDIRFEPALPGRKQMAVNQLGRGVTTTVYLNFKKRFWPEKLAFLFHSMSSQAFWPGRNQNVLTAYFGGRRANEELLKLDDMALTEEILRQLAVIFRKDVSQEDLRQLLLKSEVRRWDTDPFAKMAYSYCPVNCAALRADLAESCRAEGRGALLLWAGEATHPTKASFAHGALEEGERAAEEIFEILKSTGSMVG</sequence>
<dbReference type="PANTHER" id="PTHR10742">
    <property type="entry name" value="FLAVIN MONOAMINE OXIDASE"/>
    <property type="match status" value="1"/>
</dbReference>
<evidence type="ECO:0000256" key="6">
    <source>
        <dbReference type="PROSITE-ProRule" id="PRU00322"/>
    </source>
</evidence>
<dbReference type="Gene3D" id="4.10.1060.10">
    <property type="entry name" value="Zinc finger, RanBP2-type"/>
    <property type="match status" value="1"/>
</dbReference>
<keyword evidence="2" id="KW-0479">Metal-binding</keyword>
<gene>
    <name evidence="10" type="ORF">SCF082_LOCUS45805</name>
</gene>
<dbReference type="PANTHER" id="PTHR10742:SF410">
    <property type="entry name" value="LYSINE-SPECIFIC HISTONE DEMETHYLASE 2"/>
    <property type="match status" value="1"/>
</dbReference>
<evidence type="ECO:0000256" key="4">
    <source>
        <dbReference type="ARBA" id="ARBA00022833"/>
    </source>
</evidence>
<keyword evidence="11" id="KW-1185">Reference proteome</keyword>
<keyword evidence="7" id="KW-0285">Flavoprotein</keyword>
<feature type="region of interest" description="Disordered" evidence="8">
    <location>
        <begin position="160"/>
        <end position="234"/>
    </location>
</feature>
<dbReference type="InterPro" id="IPR050281">
    <property type="entry name" value="Flavin_monoamine_oxidase"/>
</dbReference>
<keyword evidence="7" id="KW-0274">FAD</keyword>
<evidence type="ECO:0000256" key="1">
    <source>
        <dbReference type="ARBA" id="ARBA00001974"/>
    </source>
</evidence>
<dbReference type="InterPro" id="IPR002937">
    <property type="entry name" value="Amino_oxidase"/>
</dbReference>
<keyword evidence="5 7" id="KW-0560">Oxidoreductase</keyword>
<dbReference type="Gene3D" id="3.50.50.60">
    <property type="entry name" value="FAD/NAD(P)-binding domain"/>
    <property type="match status" value="1"/>
</dbReference>
<dbReference type="EC" id="1.4.3.-" evidence="7"/>
<name>A0ABP0RE97_9DINO</name>
<evidence type="ECO:0000259" key="9">
    <source>
        <dbReference type="PROSITE" id="PS50199"/>
    </source>
</evidence>
<accession>A0ABP0RE97</accession>
<dbReference type="PRINTS" id="PR00757">
    <property type="entry name" value="AMINEOXDASEF"/>
</dbReference>
<evidence type="ECO:0000313" key="11">
    <source>
        <dbReference type="Proteomes" id="UP001642464"/>
    </source>
</evidence>
<reference evidence="10 11" key="1">
    <citation type="submission" date="2024-02" db="EMBL/GenBank/DDBJ databases">
        <authorList>
            <person name="Chen Y."/>
            <person name="Shah S."/>
            <person name="Dougan E. K."/>
            <person name="Thang M."/>
            <person name="Chan C."/>
        </authorList>
    </citation>
    <scope>NUCLEOTIDE SEQUENCE [LARGE SCALE GENOMIC DNA]</scope>
</reference>
<evidence type="ECO:0000256" key="3">
    <source>
        <dbReference type="ARBA" id="ARBA00022771"/>
    </source>
</evidence>
<feature type="compositionally biased region" description="Basic and acidic residues" evidence="8">
    <location>
        <begin position="211"/>
        <end position="234"/>
    </location>
</feature>